<dbReference type="Proteomes" id="UP000182987">
    <property type="component" value="Chromosome"/>
</dbReference>
<evidence type="ECO:0000313" key="2">
    <source>
        <dbReference type="Proteomes" id="UP000182987"/>
    </source>
</evidence>
<gene>
    <name evidence="1" type="ORF">BJI69_01105</name>
</gene>
<evidence type="ECO:0000313" key="1">
    <source>
        <dbReference type="EMBL" id="APG02641.1"/>
    </source>
</evidence>
<reference evidence="2" key="1">
    <citation type="submission" date="2016-09" db="EMBL/GenBank/DDBJ databases">
        <authorList>
            <person name="Lysoe E."/>
        </authorList>
    </citation>
    <scope>NUCLEOTIDE SEQUENCE [LARGE SCALE GENOMIC DNA]</scope>
    <source>
        <strain evidence="2">LJ96T</strain>
    </source>
</reference>
<dbReference type="InterPro" id="IPR013431">
    <property type="entry name" value="Delta_60_rpt"/>
</dbReference>
<sequence>MKSTQDDISSFERAKLDPAFGDNGILWLHAPDATQTFAKGLSTTADGSIFISLACRFGQHAPDGVGIAKIGPDGEVDPDFGTQGYAIYPEKAARMTPFAPLILPNGDMLIRCLGGDAYKPMLMRILADGSVDESFADGGVQTFDLKDYRLIAADVVPMDDGRILVFGRATHKVIGSTDGIVIRLLENGQLDLSFHQTGMLSLSFRGDATTNASLGLLVDDKYLLAGGTETEALIRRYHLDGQIDTSFGVAGEYALPSSDINTSWAAFNDLLVTPEGKLIGVGDQYLDRYSGFLVGLDANGHADPDFAEGKVLFTPPRLGTSTMSKLALDTSGRVVVYVDLSSEGFVLGRYSASGALDETFGDRGYLYIGFGEARELSLGFAIQGTRGILVSGQIVNTAPPMMNRAIIMRVPHA</sequence>
<dbReference type="SUPFAM" id="SSF101898">
    <property type="entry name" value="NHL repeat"/>
    <property type="match status" value="1"/>
</dbReference>
<keyword evidence="2" id="KW-1185">Reference proteome</keyword>
<dbReference type="KEGG" id="lrz:BJI69_01105"/>
<dbReference type="Pfam" id="PF17164">
    <property type="entry name" value="DUF5122"/>
    <property type="match status" value="2"/>
</dbReference>
<name>A0A0G9HET3_9GAMM</name>
<dbReference type="NCBIfam" id="TIGR02608">
    <property type="entry name" value="delta_60_rpt"/>
    <property type="match status" value="6"/>
</dbReference>
<dbReference type="STRING" id="1440763.BJI69_01105"/>
<organism evidence="1 2">
    <name type="scientific">Luteibacter rhizovicinus DSM 16549</name>
    <dbReference type="NCBI Taxonomy" id="1440763"/>
    <lineage>
        <taxon>Bacteria</taxon>
        <taxon>Pseudomonadati</taxon>
        <taxon>Pseudomonadota</taxon>
        <taxon>Gammaproteobacteria</taxon>
        <taxon>Lysobacterales</taxon>
        <taxon>Rhodanobacteraceae</taxon>
        <taxon>Luteibacter</taxon>
    </lineage>
</organism>
<dbReference type="EMBL" id="CP017480">
    <property type="protein sequence ID" value="APG02641.1"/>
    <property type="molecule type" value="Genomic_DNA"/>
</dbReference>
<dbReference type="AlphaFoldDB" id="A0A0G9HET3"/>
<dbReference type="Gene3D" id="2.80.10.50">
    <property type="match status" value="2"/>
</dbReference>
<protein>
    <submittedName>
        <fullName evidence="1">Uncharacterized protein</fullName>
    </submittedName>
</protein>
<proteinExistence type="predicted"/>
<dbReference type="PATRIC" id="fig|1440763.5.peg.205"/>
<accession>A0A0G9HET3</accession>